<accession>A0A371EEM0</accession>
<comment type="caution">
    <text evidence="3">The sequence shown here is derived from an EMBL/GenBank/DDBJ whole genome shotgun (WGS) entry which is preliminary data.</text>
</comment>
<reference evidence="3" key="1">
    <citation type="submission" date="2018-05" db="EMBL/GenBank/DDBJ databases">
        <title>Draft genome of Mucuna pruriens seed.</title>
        <authorList>
            <person name="Nnadi N.E."/>
            <person name="Vos R."/>
            <person name="Hasami M.H."/>
            <person name="Devisetty U.K."/>
            <person name="Aguiy J.C."/>
        </authorList>
    </citation>
    <scope>NUCLEOTIDE SEQUENCE [LARGE SCALE GENOMIC DNA]</scope>
    <source>
        <strain evidence="3">JCA_2017</strain>
    </source>
</reference>
<feature type="region of interest" description="Disordered" evidence="1">
    <location>
        <begin position="206"/>
        <end position="234"/>
    </location>
</feature>
<dbReference type="PROSITE" id="PS51257">
    <property type="entry name" value="PROKAR_LIPOPROTEIN"/>
    <property type="match status" value="1"/>
</dbReference>
<keyword evidence="2" id="KW-0732">Signal</keyword>
<dbReference type="OrthoDB" id="1807395at2759"/>
<feature type="signal peptide" evidence="2">
    <location>
        <begin position="1"/>
        <end position="19"/>
    </location>
</feature>
<feature type="non-terminal residue" evidence="3">
    <location>
        <position position="1"/>
    </location>
</feature>
<feature type="chain" id="PRO_5016820153" description="Reverse transcriptase domain-containing protein" evidence="2">
    <location>
        <begin position="20"/>
        <end position="234"/>
    </location>
</feature>
<evidence type="ECO:0000256" key="1">
    <source>
        <dbReference type="SAM" id="MobiDB-lite"/>
    </source>
</evidence>
<evidence type="ECO:0000256" key="2">
    <source>
        <dbReference type="SAM" id="SignalP"/>
    </source>
</evidence>
<protein>
    <recommendedName>
        <fullName evidence="5">Reverse transcriptase domain-containing protein</fullName>
    </recommendedName>
</protein>
<evidence type="ECO:0000313" key="4">
    <source>
        <dbReference type="Proteomes" id="UP000257109"/>
    </source>
</evidence>
<gene>
    <name evidence="3" type="ORF">CR513_56962</name>
</gene>
<proteinExistence type="predicted"/>
<sequence>MAYRTPLGMSLYWIVFGIACHLLVELEHRAYWAVKKCNMAYDKDGEERKLQLQELEELYLESYEKSYIYKQRVKQFHDRRILRKEFQVGQKVLLFNSRLKLIAGKLHSRWDGPFIITKVLPYGVVELQDEFTRSSFQVNGQQLKIFHEGPTTTIGEFIKRFPAKSGPNPVLSRFDFLITSQSRKTLINLNLKGTKELWRCFESESHSSVGETPKDIARTVHPKRVEKEKKEKQV</sequence>
<keyword evidence="4" id="KW-1185">Reference proteome</keyword>
<organism evidence="3 4">
    <name type="scientific">Mucuna pruriens</name>
    <name type="common">Velvet bean</name>
    <name type="synonym">Dolichos pruriens</name>
    <dbReference type="NCBI Taxonomy" id="157652"/>
    <lineage>
        <taxon>Eukaryota</taxon>
        <taxon>Viridiplantae</taxon>
        <taxon>Streptophyta</taxon>
        <taxon>Embryophyta</taxon>
        <taxon>Tracheophyta</taxon>
        <taxon>Spermatophyta</taxon>
        <taxon>Magnoliopsida</taxon>
        <taxon>eudicotyledons</taxon>
        <taxon>Gunneridae</taxon>
        <taxon>Pentapetalae</taxon>
        <taxon>rosids</taxon>
        <taxon>fabids</taxon>
        <taxon>Fabales</taxon>
        <taxon>Fabaceae</taxon>
        <taxon>Papilionoideae</taxon>
        <taxon>50 kb inversion clade</taxon>
        <taxon>NPAAA clade</taxon>
        <taxon>indigoferoid/millettioid clade</taxon>
        <taxon>Phaseoleae</taxon>
        <taxon>Mucuna</taxon>
    </lineage>
</organism>
<evidence type="ECO:0008006" key="5">
    <source>
        <dbReference type="Google" id="ProtNLM"/>
    </source>
</evidence>
<feature type="compositionally biased region" description="Basic and acidic residues" evidence="1">
    <location>
        <begin position="212"/>
        <end position="234"/>
    </location>
</feature>
<dbReference type="Proteomes" id="UP000257109">
    <property type="component" value="Unassembled WGS sequence"/>
</dbReference>
<dbReference type="EMBL" id="QJKJ01014361">
    <property type="protein sequence ID" value="RDX64482.1"/>
    <property type="molecule type" value="Genomic_DNA"/>
</dbReference>
<evidence type="ECO:0000313" key="3">
    <source>
        <dbReference type="EMBL" id="RDX64482.1"/>
    </source>
</evidence>
<name>A0A371EEM0_MUCPR</name>
<dbReference type="AlphaFoldDB" id="A0A371EEM0"/>